<organism evidence="1 2">
    <name type="scientific">Rhizobium jaguaris</name>
    <dbReference type="NCBI Taxonomy" id="1312183"/>
    <lineage>
        <taxon>Bacteria</taxon>
        <taxon>Pseudomonadati</taxon>
        <taxon>Pseudomonadota</taxon>
        <taxon>Alphaproteobacteria</taxon>
        <taxon>Hyphomicrobiales</taxon>
        <taxon>Rhizobiaceae</taxon>
        <taxon>Rhizobium/Agrobacterium group</taxon>
        <taxon>Rhizobium</taxon>
    </lineage>
</organism>
<protein>
    <submittedName>
        <fullName evidence="1">Uncharacterized protein</fullName>
    </submittedName>
</protein>
<name>A0A387G0H8_9HYPH</name>
<dbReference type="Proteomes" id="UP000282195">
    <property type="component" value="Plasmid pRCCGE525a"/>
</dbReference>
<geneLocation type="plasmid" evidence="2">
    <name>prccge525a</name>
</geneLocation>
<accession>A0A387G0H8</accession>
<gene>
    <name evidence="1" type="ORF">CCGE525_37455</name>
</gene>
<keyword evidence="1" id="KW-0614">Plasmid</keyword>
<dbReference type="KEGG" id="rjg:CCGE525_37455"/>
<keyword evidence="2" id="KW-1185">Reference proteome</keyword>
<dbReference type="EMBL" id="CP032697">
    <property type="protein sequence ID" value="AYG64429.1"/>
    <property type="molecule type" value="Genomic_DNA"/>
</dbReference>
<dbReference type="AlphaFoldDB" id="A0A387G0H8"/>
<reference evidence="1 2" key="1">
    <citation type="submission" date="2018-10" db="EMBL/GenBank/DDBJ databases">
        <title>Rhizobium etli, R. leguminosarum and a new Rhizobium genospecies from Phaseolus dumosus.</title>
        <authorList>
            <person name="Ramirez-Puebla S.T."/>
            <person name="Rogel-Hernandez M.A."/>
            <person name="Guerrero G."/>
            <person name="Ormeno-Orrillo E."/>
            <person name="Martinez-Romero J.C."/>
            <person name="Negrete-Yankelevich S."/>
            <person name="Martinez-Romero E."/>
        </authorList>
    </citation>
    <scope>NUCLEOTIDE SEQUENCE [LARGE SCALE GENOMIC DNA]</scope>
    <source>
        <strain evidence="1 2">CCGE525</strain>
        <plasmid evidence="2">prccge525a</plasmid>
    </source>
</reference>
<evidence type="ECO:0000313" key="2">
    <source>
        <dbReference type="Proteomes" id="UP000282195"/>
    </source>
</evidence>
<evidence type="ECO:0000313" key="1">
    <source>
        <dbReference type="EMBL" id="AYG64429.1"/>
    </source>
</evidence>
<sequence>MSHKTTLSVADESQSPIEARASQVAFTNKGHREINDSSTAAAPEISCAWTARRLLRSERVCGLLSTYLEAFLLVTSTTDRPCLRNFESRIALFTRHRGHARPFM</sequence>
<proteinExistence type="predicted"/>